<gene>
    <name evidence="1" type="ORF">EVAR_88364_1</name>
</gene>
<name>A0A4C1XB76_EUMVA</name>
<protein>
    <submittedName>
        <fullName evidence="1">Uncharacterized protein</fullName>
    </submittedName>
</protein>
<dbReference type="AlphaFoldDB" id="A0A4C1XB76"/>
<organism evidence="1 2">
    <name type="scientific">Eumeta variegata</name>
    <name type="common">Bagworm moth</name>
    <name type="synonym">Eumeta japonica</name>
    <dbReference type="NCBI Taxonomy" id="151549"/>
    <lineage>
        <taxon>Eukaryota</taxon>
        <taxon>Metazoa</taxon>
        <taxon>Ecdysozoa</taxon>
        <taxon>Arthropoda</taxon>
        <taxon>Hexapoda</taxon>
        <taxon>Insecta</taxon>
        <taxon>Pterygota</taxon>
        <taxon>Neoptera</taxon>
        <taxon>Endopterygota</taxon>
        <taxon>Lepidoptera</taxon>
        <taxon>Glossata</taxon>
        <taxon>Ditrysia</taxon>
        <taxon>Tineoidea</taxon>
        <taxon>Psychidae</taxon>
        <taxon>Oiketicinae</taxon>
        <taxon>Eumeta</taxon>
    </lineage>
</organism>
<evidence type="ECO:0000313" key="1">
    <source>
        <dbReference type="EMBL" id="GBP60638.1"/>
    </source>
</evidence>
<keyword evidence="2" id="KW-1185">Reference proteome</keyword>
<comment type="caution">
    <text evidence="1">The sequence shown here is derived from an EMBL/GenBank/DDBJ whole genome shotgun (WGS) entry which is preliminary data.</text>
</comment>
<sequence length="181" mass="20591">MDTRSPREMISALPTSGSDIIYEEENGLLEGNRLMEREQIIALTTSIIQDRAQSPKLYMSAGDIRQHESYPPAGAYAPNPQRPRPFADPICHINRRYRTGNISPRAPKHNRHVINLYRSPALTEYRSNVGLDTSHTRRATRLRLMGGRPTRPLDLRRLPAYPVSAALLVEVAEDKKENTMY</sequence>
<accession>A0A4C1XB76</accession>
<reference evidence="1 2" key="1">
    <citation type="journal article" date="2019" name="Commun. Biol.">
        <title>The bagworm genome reveals a unique fibroin gene that provides high tensile strength.</title>
        <authorList>
            <person name="Kono N."/>
            <person name="Nakamura H."/>
            <person name="Ohtoshi R."/>
            <person name="Tomita M."/>
            <person name="Numata K."/>
            <person name="Arakawa K."/>
        </authorList>
    </citation>
    <scope>NUCLEOTIDE SEQUENCE [LARGE SCALE GENOMIC DNA]</scope>
</reference>
<dbReference type="Proteomes" id="UP000299102">
    <property type="component" value="Unassembled WGS sequence"/>
</dbReference>
<dbReference type="EMBL" id="BGZK01000792">
    <property type="protein sequence ID" value="GBP60638.1"/>
    <property type="molecule type" value="Genomic_DNA"/>
</dbReference>
<proteinExistence type="predicted"/>
<evidence type="ECO:0000313" key="2">
    <source>
        <dbReference type="Proteomes" id="UP000299102"/>
    </source>
</evidence>